<organism evidence="2 3">
    <name type="scientific">Bacillus wiedmannii</name>
    <dbReference type="NCBI Taxonomy" id="1890302"/>
    <lineage>
        <taxon>Bacteria</taxon>
        <taxon>Bacillati</taxon>
        <taxon>Bacillota</taxon>
        <taxon>Bacilli</taxon>
        <taxon>Bacillales</taxon>
        <taxon>Bacillaceae</taxon>
        <taxon>Bacillus</taxon>
        <taxon>Bacillus cereus group</taxon>
    </lineage>
</organism>
<evidence type="ECO:0000313" key="2">
    <source>
        <dbReference type="EMBL" id="KKZ94092.1"/>
    </source>
</evidence>
<feature type="domain" description="YfjL-like N-terminal" evidence="1">
    <location>
        <begin position="6"/>
        <end position="87"/>
    </location>
</feature>
<dbReference type="InterPro" id="IPR057359">
    <property type="entry name" value="YfjL_N"/>
</dbReference>
<comment type="caution">
    <text evidence="2">The sequence shown here is derived from an EMBL/GenBank/DDBJ whole genome shotgun (WGS) entry which is preliminary data.</text>
</comment>
<sequence length="110" mass="12339">MNTKNKKIVMGTILLTSIIGVISASLYFTSYGTPWGKQTAVTESKEYITKYFDLDAEVKDTSYDAKMNSYAISFETSTDGKFTIEYKSPNNFNISPGVQAYLSKHSKFTE</sequence>
<dbReference type="Pfam" id="PF25425">
    <property type="entry name" value="YfjL_N"/>
    <property type="match status" value="1"/>
</dbReference>
<gene>
    <name evidence="2" type="ORF">B4147_5031</name>
</gene>
<dbReference type="Proteomes" id="UP000035350">
    <property type="component" value="Unassembled WGS sequence"/>
</dbReference>
<dbReference type="AlphaFoldDB" id="A0A0G8C2P2"/>
<name>A0A0G8C2P2_9BACI</name>
<dbReference type="PATRIC" id="fig|1396.433.peg.3674"/>
<dbReference type="EMBL" id="LCYN01000029">
    <property type="protein sequence ID" value="KKZ94092.1"/>
    <property type="molecule type" value="Genomic_DNA"/>
</dbReference>
<dbReference type="RefSeq" id="WP_046958776.1">
    <property type="nucleotide sequence ID" value="NZ_JARMPN010000007.1"/>
</dbReference>
<protein>
    <recommendedName>
        <fullName evidence="1">YfjL-like N-terminal domain-containing protein</fullName>
    </recommendedName>
</protein>
<proteinExistence type="predicted"/>
<accession>A0A0G8C2P2</accession>
<reference evidence="3" key="2">
    <citation type="submission" date="2015-04" db="EMBL/GenBank/DDBJ databases">
        <title>Draft Genome Sequences of Eight Spore-Forming Food Isolates of Bacillus cereus Genome sequencing.</title>
        <authorList>
            <person name="Krawcyk A.O."/>
            <person name="de Jong A."/>
            <person name="Eijlander R.T."/>
            <person name="Berendsen E.M."/>
            <person name="Holsappel S."/>
            <person name="Wells-Bennik M."/>
            <person name="Kuipers O.P."/>
        </authorList>
    </citation>
    <scope>NUCLEOTIDE SEQUENCE [LARGE SCALE GENOMIC DNA]</scope>
    <source>
        <strain evidence="3">B4147</strain>
    </source>
</reference>
<evidence type="ECO:0000313" key="3">
    <source>
        <dbReference type="Proteomes" id="UP000035350"/>
    </source>
</evidence>
<evidence type="ECO:0000259" key="1">
    <source>
        <dbReference type="Pfam" id="PF25425"/>
    </source>
</evidence>
<reference evidence="2 3" key="1">
    <citation type="journal article" date="2015" name="Genome Announc.">
        <title>Next-Generation Whole-Genome Sequencing of Eight Strains of Bacillus cereus, Isolated from Food.</title>
        <authorList>
            <person name="Krawczyk A.O."/>
            <person name="de Jong A."/>
            <person name="Eijlander R.T."/>
            <person name="Berendsen E.M."/>
            <person name="Holsappel S."/>
            <person name="Wells-Bennik M.H."/>
            <person name="Kuipers O.P."/>
        </authorList>
    </citation>
    <scope>NUCLEOTIDE SEQUENCE [LARGE SCALE GENOMIC DNA]</scope>
    <source>
        <strain evidence="2 3">B4147</strain>
    </source>
</reference>